<evidence type="ECO:0000256" key="1">
    <source>
        <dbReference type="SAM" id="MobiDB-lite"/>
    </source>
</evidence>
<protein>
    <submittedName>
        <fullName evidence="2">DgyrCDS5423</fullName>
    </submittedName>
</protein>
<name>A0A7I8VLH3_9ANNE</name>
<gene>
    <name evidence="2" type="ORF">DGYR_LOCUS5153</name>
</gene>
<reference evidence="2 3" key="1">
    <citation type="submission" date="2020-08" db="EMBL/GenBank/DDBJ databases">
        <authorList>
            <person name="Hejnol A."/>
        </authorList>
    </citation>
    <scope>NUCLEOTIDE SEQUENCE [LARGE SCALE GENOMIC DNA]</scope>
</reference>
<dbReference type="AlphaFoldDB" id="A0A7I8VLH3"/>
<dbReference type="EMBL" id="CAJFCJ010000006">
    <property type="protein sequence ID" value="CAD5116544.1"/>
    <property type="molecule type" value="Genomic_DNA"/>
</dbReference>
<proteinExistence type="predicted"/>
<evidence type="ECO:0000313" key="3">
    <source>
        <dbReference type="Proteomes" id="UP000549394"/>
    </source>
</evidence>
<feature type="region of interest" description="Disordered" evidence="1">
    <location>
        <begin position="1"/>
        <end position="22"/>
    </location>
</feature>
<organism evidence="2 3">
    <name type="scientific">Dimorphilus gyrociliatus</name>
    <dbReference type="NCBI Taxonomy" id="2664684"/>
    <lineage>
        <taxon>Eukaryota</taxon>
        <taxon>Metazoa</taxon>
        <taxon>Spiralia</taxon>
        <taxon>Lophotrochozoa</taxon>
        <taxon>Annelida</taxon>
        <taxon>Polychaeta</taxon>
        <taxon>Polychaeta incertae sedis</taxon>
        <taxon>Dinophilidae</taxon>
        <taxon>Dimorphilus</taxon>
    </lineage>
</organism>
<dbReference type="Proteomes" id="UP000549394">
    <property type="component" value="Unassembled WGS sequence"/>
</dbReference>
<sequence length="109" mass="12920">MKRTNKSGFLPPGKKKQTGEKQDFCDEEKIKSLEVLNKFYEDKLRQLQIVESNARKDSLGELERLTNKWKNVCLKAVEELEEWYKERNIPASHENLGLSEKLYEFIKNE</sequence>
<evidence type="ECO:0000313" key="2">
    <source>
        <dbReference type="EMBL" id="CAD5116544.1"/>
    </source>
</evidence>
<accession>A0A7I8VLH3</accession>
<keyword evidence="3" id="KW-1185">Reference proteome</keyword>
<comment type="caution">
    <text evidence="2">The sequence shown here is derived from an EMBL/GenBank/DDBJ whole genome shotgun (WGS) entry which is preliminary data.</text>
</comment>